<organism evidence="1 2">
    <name type="scientific">Rubinisphaera italica</name>
    <dbReference type="NCBI Taxonomy" id="2527969"/>
    <lineage>
        <taxon>Bacteria</taxon>
        <taxon>Pseudomonadati</taxon>
        <taxon>Planctomycetota</taxon>
        <taxon>Planctomycetia</taxon>
        <taxon>Planctomycetales</taxon>
        <taxon>Planctomycetaceae</taxon>
        <taxon>Rubinisphaera</taxon>
    </lineage>
</organism>
<reference evidence="1 2" key="1">
    <citation type="submission" date="2019-02" db="EMBL/GenBank/DDBJ databases">
        <title>Deep-cultivation of Planctomycetes and their phenomic and genomic characterization uncovers novel biology.</title>
        <authorList>
            <person name="Wiegand S."/>
            <person name="Jogler M."/>
            <person name="Boedeker C."/>
            <person name="Pinto D."/>
            <person name="Vollmers J."/>
            <person name="Rivas-Marin E."/>
            <person name="Kohn T."/>
            <person name="Peeters S.H."/>
            <person name="Heuer A."/>
            <person name="Rast P."/>
            <person name="Oberbeckmann S."/>
            <person name="Bunk B."/>
            <person name="Jeske O."/>
            <person name="Meyerdierks A."/>
            <person name="Storesund J.E."/>
            <person name="Kallscheuer N."/>
            <person name="Luecker S."/>
            <person name="Lage O.M."/>
            <person name="Pohl T."/>
            <person name="Merkel B.J."/>
            <person name="Hornburger P."/>
            <person name="Mueller R.-W."/>
            <person name="Bruemmer F."/>
            <person name="Labrenz M."/>
            <person name="Spormann A.M."/>
            <person name="Op Den Camp H."/>
            <person name="Overmann J."/>
            <person name="Amann R."/>
            <person name="Jetten M.S.M."/>
            <person name="Mascher T."/>
            <person name="Medema M.H."/>
            <person name="Devos D.P."/>
            <person name="Kaster A.-K."/>
            <person name="Ovreas L."/>
            <person name="Rohde M."/>
            <person name="Galperin M.Y."/>
            <person name="Jogler C."/>
        </authorList>
    </citation>
    <scope>NUCLEOTIDE SEQUENCE [LARGE SCALE GENOMIC DNA]</scope>
    <source>
        <strain evidence="1 2">Pan54</strain>
    </source>
</reference>
<dbReference type="EMBL" id="SJPG01000001">
    <property type="protein sequence ID" value="TWT63550.1"/>
    <property type="molecule type" value="Genomic_DNA"/>
</dbReference>
<dbReference type="RefSeq" id="WP_146505278.1">
    <property type="nucleotide sequence ID" value="NZ_SJPG01000001.1"/>
</dbReference>
<keyword evidence="2" id="KW-1185">Reference proteome</keyword>
<dbReference type="SUPFAM" id="SSF55920">
    <property type="entry name" value="Creatinase/aminopeptidase"/>
    <property type="match status" value="1"/>
</dbReference>
<dbReference type="Proteomes" id="UP000316095">
    <property type="component" value="Unassembled WGS sequence"/>
</dbReference>
<gene>
    <name evidence="1" type="ORF">Pan54_43030</name>
</gene>
<sequence length="351" mass="40035">MDITPEKFGDLLDLHQLDRQRYEEVEQNHQAVLKLLQETRYDGLLLTLPENIAWFTAGGQVHFQHGSGRPETALFINKTGRIVLTVDSVAPQFFDREIKALGFQLKERLWTDGLEDLSDEICRGRAVISDSGFGRTRALANRIDPLRQQFSESTANKYSTTQQKLTQLVNEVASKIQPGQTEIEVASLIAAELIAHQFQPQRLQVYADEHHFQYPHWDCDHTPIQSRCAVHGIVSQAGLYYATTETVDFNAPDQSILQKREQAQVILTRASELSKVGFSLTKLWQEILKTYTELGIPDEWRTAEFAMQLGYRNPEQILVQNQAGELLPNTFWFWQIRIGSTLTGKIIHASE</sequence>
<evidence type="ECO:0008006" key="3">
    <source>
        <dbReference type="Google" id="ProtNLM"/>
    </source>
</evidence>
<dbReference type="OrthoDB" id="4850044at2"/>
<name>A0A5C5XKT6_9PLAN</name>
<evidence type="ECO:0000313" key="1">
    <source>
        <dbReference type="EMBL" id="TWT63550.1"/>
    </source>
</evidence>
<dbReference type="InterPro" id="IPR036005">
    <property type="entry name" value="Creatinase/aminopeptidase-like"/>
</dbReference>
<protein>
    <recommendedName>
        <fullName evidence="3">Metallopeptidase family M24</fullName>
    </recommendedName>
</protein>
<comment type="caution">
    <text evidence="1">The sequence shown here is derived from an EMBL/GenBank/DDBJ whole genome shotgun (WGS) entry which is preliminary data.</text>
</comment>
<proteinExistence type="predicted"/>
<evidence type="ECO:0000313" key="2">
    <source>
        <dbReference type="Proteomes" id="UP000316095"/>
    </source>
</evidence>
<accession>A0A5C5XKT6</accession>
<dbReference type="AlphaFoldDB" id="A0A5C5XKT6"/>